<name>A0A9D2WM96_9FIRM</name>
<dbReference type="AlphaFoldDB" id="A0A9D2WM96"/>
<evidence type="ECO:0000256" key="2">
    <source>
        <dbReference type="ARBA" id="ARBA00022475"/>
    </source>
</evidence>
<feature type="transmembrane region" description="Helical" evidence="7">
    <location>
        <begin position="174"/>
        <end position="195"/>
    </location>
</feature>
<dbReference type="Gene3D" id="3.90.1010.20">
    <property type="match status" value="1"/>
</dbReference>
<feature type="transmembrane region" description="Helical" evidence="7">
    <location>
        <begin position="133"/>
        <end position="154"/>
    </location>
</feature>
<dbReference type="GO" id="GO:0051536">
    <property type="term" value="F:iron-sulfur cluster binding"/>
    <property type="evidence" value="ECO:0007669"/>
    <property type="project" value="UniProtKB-KW"/>
</dbReference>
<dbReference type="PANTHER" id="PTHR30224">
    <property type="entry name" value="ELECTRON TRANSPORT PROTEIN"/>
    <property type="match status" value="1"/>
</dbReference>
<evidence type="ECO:0000259" key="8">
    <source>
        <dbReference type="PROSITE" id="PS51379"/>
    </source>
</evidence>
<comment type="caution">
    <text evidence="9">The sequence shown here is derived from an EMBL/GenBank/DDBJ whole genome shotgun (WGS) entry which is preliminary data.</text>
</comment>
<gene>
    <name evidence="9" type="primary">yccM_2</name>
    <name evidence="9" type="ORF">SPSYN_03072</name>
</gene>
<evidence type="ECO:0000256" key="7">
    <source>
        <dbReference type="SAM" id="Phobius"/>
    </source>
</evidence>
<feature type="transmembrane region" description="Helical" evidence="7">
    <location>
        <begin position="283"/>
        <end position="306"/>
    </location>
</feature>
<evidence type="ECO:0000256" key="4">
    <source>
        <dbReference type="ARBA" id="ARBA00023004"/>
    </source>
</evidence>
<dbReference type="PANTHER" id="PTHR30224:SF4">
    <property type="entry name" value="ELECTRON TRANSPORT PROTEIN YCCM-RELATED"/>
    <property type="match status" value="1"/>
</dbReference>
<dbReference type="Proteomes" id="UP000798488">
    <property type="component" value="Unassembled WGS sequence"/>
</dbReference>
<dbReference type="SUPFAM" id="SSF54862">
    <property type="entry name" value="4Fe-4S ferredoxins"/>
    <property type="match status" value="1"/>
</dbReference>
<keyword evidence="6 7" id="KW-0472">Membrane</keyword>
<feature type="transmembrane region" description="Helical" evidence="7">
    <location>
        <begin position="70"/>
        <end position="93"/>
    </location>
</feature>
<proteinExistence type="predicted"/>
<protein>
    <submittedName>
        <fullName evidence="9">Electron transport protein YccM</fullName>
    </submittedName>
</protein>
<keyword evidence="7" id="KW-1133">Transmembrane helix</keyword>
<dbReference type="Pfam" id="PF04205">
    <property type="entry name" value="FMN_bind"/>
    <property type="match status" value="1"/>
</dbReference>
<keyword evidence="4" id="KW-0408">Iron</keyword>
<evidence type="ECO:0000313" key="10">
    <source>
        <dbReference type="Proteomes" id="UP000798488"/>
    </source>
</evidence>
<dbReference type="GO" id="GO:0046872">
    <property type="term" value="F:metal ion binding"/>
    <property type="evidence" value="ECO:0007669"/>
    <property type="project" value="UniProtKB-KW"/>
</dbReference>
<keyword evidence="3" id="KW-0479">Metal-binding</keyword>
<reference evidence="9" key="1">
    <citation type="submission" date="2016-02" db="EMBL/GenBank/DDBJ databases">
        <title>Draft Genome Sequence of Sporotomaculum syntrophicum Strain FB, a Syntrophic Benzoate Degrader.</title>
        <authorList>
            <person name="Nobu M.K."/>
            <person name="Narihiro T."/>
            <person name="Qiu Y.-L."/>
            <person name="Ohashi A."/>
            <person name="Liu W.-T."/>
            <person name="Yuji S."/>
        </authorList>
    </citation>
    <scope>NUCLEOTIDE SEQUENCE</scope>
    <source>
        <strain evidence="9">FB</strain>
    </source>
</reference>
<evidence type="ECO:0000313" key="9">
    <source>
        <dbReference type="EMBL" id="KAF1083798.1"/>
    </source>
</evidence>
<feature type="domain" description="4Fe-4S ferredoxin-type" evidence="8">
    <location>
        <begin position="242"/>
        <end position="272"/>
    </location>
</feature>
<sequence length="407" mass="44905">MSKKQSNLEKLRLTVQLATFLLVCLSFVLYRLYINGLINFKLFSMHSLIPFGGLNMMYDWVTDKSYVLNYTAPAFLLAAAIIVLALLGTRFFCGWLCPFGALNDYTSQAGHKILGKNYELPPGIDARLRYFKYFVLFFILVSKILLESCILTGFDPWVAFANLPGLPGTYKEIPFAFLVLLLVIIGAFFIMRFFCRYLCPLGALQGILVGTGLVQLKRSGTITCHNCRSCSLNCPVNIKPSDREVVDSAECIHCLRCVGGSCSMGLPSYELTFVKKPLKTYPYVLGAFTIFWSIFVGIGFIGALGVTDSAGAVIMPRNIYHDGTYYGTGVGFAPGLKVQVEVADGRIKKIDVVEHYETSGYYEEAFIKISDGIIKSQSTEVDAISGATYTCIGLVEAVDNALEKAKP</sequence>
<dbReference type="GO" id="GO:0005886">
    <property type="term" value="C:plasma membrane"/>
    <property type="evidence" value="ECO:0007669"/>
    <property type="project" value="UniProtKB-SubCell"/>
</dbReference>
<dbReference type="GO" id="GO:0010181">
    <property type="term" value="F:FMN binding"/>
    <property type="evidence" value="ECO:0007669"/>
    <property type="project" value="InterPro"/>
</dbReference>
<dbReference type="SMART" id="SM00900">
    <property type="entry name" value="FMN_bind"/>
    <property type="match status" value="1"/>
</dbReference>
<dbReference type="InterPro" id="IPR017900">
    <property type="entry name" value="4Fe4S_Fe_S_CS"/>
</dbReference>
<comment type="subcellular location">
    <subcellularLocation>
        <location evidence="1">Cell membrane</location>
    </subcellularLocation>
</comment>
<dbReference type="EMBL" id="LSRS01000010">
    <property type="protein sequence ID" value="KAF1083798.1"/>
    <property type="molecule type" value="Genomic_DNA"/>
</dbReference>
<evidence type="ECO:0000256" key="5">
    <source>
        <dbReference type="ARBA" id="ARBA00023014"/>
    </source>
</evidence>
<dbReference type="PROSITE" id="PS51379">
    <property type="entry name" value="4FE4S_FER_2"/>
    <property type="match status" value="1"/>
</dbReference>
<organism evidence="9 10">
    <name type="scientific">Sporotomaculum syntrophicum</name>
    <dbReference type="NCBI Taxonomy" id="182264"/>
    <lineage>
        <taxon>Bacteria</taxon>
        <taxon>Bacillati</taxon>
        <taxon>Bacillota</taxon>
        <taxon>Clostridia</taxon>
        <taxon>Eubacteriales</taxon>
        <taxon>Desulfallaceae</taxon>
        <taxon>Sporotomaculum</taxon>
    </lineage>
</organism>
<feature type="transmembrane region" description="Helical" evidence="7">
    <location>
        <begin position="13"/>
        <end position="33"/>
    </location>
</feature>
<evidence type="ECO:0000256" key="6">
    <source>
        <dbReference type="ARBA" id="ARBA00023136"/>
    </source>
</evidence>
<accession>A0A9D2WM96</accession>
<dbReference type="Pfam" id="PF12801">
    <property type="entry name" value="Fer4_5"/>
    <property type="match status" value="2"/>
</dbReference>
<dbReference type="InterPro" id="IPR017896">
    <property type="entry name" value="4Fe4S_Fe-S-bd"/>
</dbReference>
<keyword evidence="2" id="KW-1003">Cell membrane</keyword>
<keyword evidence="7" id="KW-0812">Transmembrane</keyword>
<dbReference type="PROSITE" id="PS00198">
    <property type="entry name" value="4FE4S_FER_1"/>
    <property type="match status" value="1"/>
</dbReference>
<dbReference type="InterPro" id="IPR052378">
    <property type="entry name" value="NosR_regulator"/>
</dbReference>
<keyword evidence="10" id="KW-1185">Reference proteome</keyword>
<dbReference type="InterPro" id="IPR007329">
    <property type="entry name" value="FMN-bd"/>
</dbReference>
<evidence type="ECO:0000256" key="1">
    <source>
        <dbReference type="ARBA" id="ARBA00004236"/>
    </source>
</evidence>
<keyword evidence="5" id="KW-0411">Iron-sulfur</keyword>
<evidence type="ECO:0000256" key="3">
    <source>
        <dbReference type="ARBA" id="ARBA00022723"/>
    </source>
</evidence>